<evidence type="ECO:0000313" key="15">
    <source>
        <dbReference type="Proteomes" id="UP000886780"/>
    </source>
</evidence>
<comment type="caution">
    <text evidence="14">The sequence shown here is derived from an EMBL/GenBank/DDBJ whole genome shotgun (WGS) entry which is preliminary data.</text>
</comment>
<dbReference type="GO" id="GO:0052381">
    <property type="term" value="F:tRNA dimethylallyltransferase activity"/>
    <property type="evidence" value="ECO:0007669"/>
    <property type="project" value="UniProtKB-UniRule"/>
</dbReference>
<feature type="site" description="Interaction with substrate tRNA" evidence="10">
    <location>
        <position position="103"/>
    </location>
</feature>
<evidence type="ECO:0000256" key="12">
    <source>
        <dbReference type="RuleBase" id="RU003784"/>
    </source>
</evidence>
<protein>
    <recommendedName>
        <fullName evidence="10">tRNA dimethylallyltransferase</fullName>
        <ecNumber evidence="10">2.5.1.75</ecNumber>
    </recommendedName>
    <alternativeName>
        <fullName evidence="10">Dimethylallyl diphosphate:tRNA dimethylallyltransferase</fullName>
        <shortName evidence="10">DMAPP:tRNA dimethylallyltransferase</shortName>
        <shortName evidence="10">DMATase</shortName>
    </alternativeName>
    <alternativeName>
        <fullName evidence="10">Isopentenyl-diphosphate:tRNA isopentenyltransferase</fullName>
        <shortName evidence="10">IPP transferase</shortName>
        <shortName evidence="10">IPPT</shortName>
        <shortName evidence="10">IPTase</shortName>
    </alternativeName>
</protein>
<evidence type="ECO:0000256" key="13">
    <source>
        <dbReference type="RuleBase" id="RU003785"/>
    </source>
</evidence>
<feature type="binding site" evidence="10">
    <location>
        <begin position="12"/>
        <end position="19"/>
    </location>
    <ligand>
        <name>ATP</name>
        <dbReference type="ChEBI" id="CHEBI:30616"/>
    </ligand>
</feature>
<evidence type="ECO:0000256" key="2">
    <source>
        <dbReference type="ARBA" id="ARBA00003213"/>
    </source>
</evidence>
<evidence type="ECO:0000256" key="7">
    <source>
        <dbReference type="ARBA" id="ARBA00022840"/>
    </source>
</evidence>
<dbReference type="EC" id="2.5.1.75" evidence="10"/>
<dbReference type="EMBL" id="DXEU01000016">
    <property type="protein sequence ID" value="HIX51318.1"/>
    <property type="molecule type" value="Genomic_DNA"/>
</dbReference>
<feature type="binding site" evidence="10">
    <location>
        <begin position="14"/>
        <end position="19"/>
    </location>
    <ligand>
        <name>substrate</name>
    </ligand>
</feature>
<keyword evidence="6 10" id="KW-0547">Nucleotide-binding</keyword>
<dbReference type="HAMAP" id="MF_00185">
    <property type="entry name" value="IPP_trans"/>
    <property type="match status" value="1"/>
</dbReference>
<dbReference type="GO" id="GO:0005524">
    <property type="term" value="F:ATP binding"/>
    <property type="evidence" value="ECO:0007669"/>
    <property type="project" value="UniProtKB-UniRule"/>
</dbReference>
<comment type="function">
    <text evidence="2 10 12">Catalyzes the transfer of a dimethylallyl group onto the adenine at position 37 in tRNAs that read codons beginning with uridine, leading to the formation of N6-(dimethylallyl)adenosine (i(6)A).</text>
</comment>
<evidence type="ECO:0000256" key="6">
    <source>
        <dbReference type="ARBA" id="ARBA00022741"/>
    </source>
</evidence>
<comment type="cofactor">
    <cofactor evidence="1 10">
        <name>Mg(2+)</name>
        <dbReference type="ChEBI" id="CHEBI:18420"/>
    </cofactor>
</comment>
<evidence type="ECO:0000256" key="8">
    <source>
        <dbReference type="ARBA" id="ARBA00022842"/>
    </source>
</evidence>
<accession>A0A9D1W2H6</accession>
<evidence type="ECO:0000256" key="9">
    <source>
        <dbReference type="ARBA" id="ARBA00049563"/>
    </source>
</evidence>
<feature type="region of interest" description="Interaction with substrate tRNA" evidence="10">
    <location>
        <begin position="37"/>
        <end position="40"/>
    </location>
</feature>
<gene>
    <name evidence="10 14" type="primary">miaA</name>
    <name evidence="14" type="ORF">IAA28_00765</name>
</gene>
<evidence type="ECO:0000256" key="1">
    <source>
        <dbReference type="ARBA" id="ARBA00001946"/>
    </source>
</evidence>
<keyword evidence="8 10" id="KW-0460">Magnesium</keyword>
<evidence type="ECO:0000313" key="14">
    <source>
        <dbReference type="EMBL" id="HIX51318.1"/>
    </source>
</evidence>
<dbReference type="NCBIfam" id="TIGR00174">
    <property type="entry name" value="miaA"/>
    <property type="match status" value="1"/>
</dbReference>
<evidence type="ECO:0000256" key="11">
    <source>
        <dbReference type="RuleBase" id="RU003783"/>
    </source>
</evidence>
<keyword evidence="5 10" id="KW-0819">tRNA processing</keyword>
<dbReference type="Pfam" id="PF01715">
    <property type="entry name" value="IPPT"/>
    <property type="match status" value="1"/>
</dbReference>
<dbReference type="Gene3D" id="1.10.20.140">
    <property type="match status" value="1"/>
</dbReference>
<sequence>MTPGGPLLIITGPTAVGKTALSIQAAKALGGEVVSADSMQVYRHMDIGSAKVTREEMEGVPHHLIDVLEPWEPFNVAVFQRMAREAVADIQSRGKLPIIAGGTGFYIQALLYDIDFQETEEVPEIRRELERLGAERGADYLHRMLQEVDPEAAEAIHANNQKRVIRAIEYFRLTGEKISVHNESERRKASPYDFLYYVVTMDRQALYGRIDLRVDRMVEAGLVEEVRRLKAMGCTRDMVSMQGLGYKEILDYLDGACSLDEAVYKIKRDTRHFAKRQLTWFRRERDTRWLTQEEYDYDSGRMLERIRRDCQEEKQWK</sequence>
<dbReference type="Proteomes" id="UP000886780">
    <property type="component" value="Unassembled WGS sequence"/>
</dbReference>
<dbReference type="InterPro" id="IPR018022">
    <property type="entry name" value="IPT"/>
</dbReference>
<dbReference type="InterPro" id="IPR027417">
    <property type="entry name" value="P-loop_NTPase"/>
</dbReference>
<dbReference type="PANTHER" id="PTHR11088">
    <property type="entry name" value="TRNA DIMETHYLALLYLTRANSFERASE"/>
    <property type="match status" value="1"/>
</dbReference>
<evidence type="ECO:0000256" key="5">
    <source>
        <dbReference type="ARBA" id="ARBA00022694"/>
    </source>
</evidence>
<name>A0A9D1W2H6_9FIRM</name>
<keyword evidence="7 10" id="KW-0067">ATP-binding</keyword>
<evidence type="ECO:0000256" key="3">
    <source>
        <dbReference type="ARBA" id="ARBA00005842"/>
    </source>
</evidence>
<dbReference type="SUPFAM" id="SSF52540">
    <property type="entry name" value="P-loop containing nucleoside triphosphate hydrolases"/>
    <property type="match status" value="1"/>
</dbReference>
<comment type="catalytic activity">
    <reaction evidence="9 10 11">
        <text>adenosine(37) in tRNA + dimethylallyl diphosphate = N(6)-dimethylallyladenosine(37) in tRNA + diphosphate</text>
        <dbReference type="Rhea" id="RHEA:26482"/>
        <dbReference type="Rhea" id="RHEA-COMP:10162"/>
        <dbReference type="Rhea" id="RHEA-COMP:10375"/>
        <dbReference type="ChEBI" id="CHEBI:33019"/>
        <dbReference type="ChEBI" id="CHEBI:57623"/>
        <dbReference type="ChEBI" id="CHEBI:74411"/>
        <dbReference type="ChEBI" id="CHEBI:74415"/>
        <dbReference type="EC" id="2.5.1.75"/>
    </reaction>
</comment>
<evidence type="ECO:0000256" key="4">
    <source>
        <dbReference type="ARBA" id="ARBA00022679"/>
    </source>
</evidence>
<keyword evidence="4 10" id="KW-0808">Transferase</keyword>
<dbReference type="GO" id="GO:0006400">
    <property type="term" value="P:tRNA modification"/>
    <property type="evidence" value="ECO:0007669"/>
    <property type="project" value="TreeGrafter"/>
</dbReference>
<comment type="subunit">
    <text evidence="10">Monomer.</text>
</comment>
<dbReference type="Gene3D" id="3.40.50.300">
    <property type="entry name" value="P-loop containing nucleotide triphosphate hydrolases"/>
    <property type="match status" value="1"/>
</dbReference>
<feature type="site" description="Interaction with substrate tRNA" evidence="10">
    <location>
        <position position="126"/>
    </location>
</feature>
<organism evidence="14 15">
    <name type="scientific">Candidatus Lachnoclostridium stercoripullorum</name>
    <dbReference type="NCBI Taxonomy" id="2838635"/>
    <lineage>
        <taxon>Bacteria</taxon>
        <taxon>Bacillati</taxon>
        <taxon>Bacillota</taxon>
        <taxon>Clostridia</taxon>
        <taxon>Lachnospirales</taxon>
        <taxon>Lachnospiraceae</taxon>
    </lineage>
</organism>
<reference evidence="14" key="2">
    <citation type="submission" date="2021-04" db="EMBL/GenBank/DDBJ databases">
        <authorList>
            <person name="Gilroy R."/>
        </authorList>
    </citation>
    <scope>NUCLEOTIDE SEQUENCE</scope>
    <source>
        <strain evidence="14">ChiGjej4B4-12881</strain>
    </source>
</reference>
<reference evidence="14" key="1">
    <citation type="journal article" date="2021" name="PeerJ">
        <title>Extensive microbial diversity within the chicken gut microbiome revealed by metagenomics and culture.</title>
        <authorList>
            <person name="Gilroy R."/>
            <person name="Ravi A."/>
            <person name="Getino M."/>
            <person name="Pursley I."/>
            <person name="Horton D.L."/>
            <person name="Alikhan N.F."/>
            <person name="Baker D."/>
            <person name="Gharbi K."/>
            <person name="Hall N."/>
            <person name="Watson M."/>
            <person name="Adriaenssens E.M."/>
            <person name="Foster-Nyarko E."/>
            <person name="Jarju S."/>
            <person name="Secka A."/>
            <person name="Antonio M."/>
            <person name="Oren A."/>
            <person name="Chaudhuri R.R."/>
            <person name="La Ragione R."/>
            <person name="Hildebrand F."/>
            <person name="Pallen M.J."/>
        </authorList>
    </citation>
    <scope>NUCLEOTIDE SEQUENCE</scope>
    <source>
        <strain evidence="14">ChiGjej4B4-12881</strain>
    </source>
</reference>
<proteinExistence type="inferred from homology"/>
<dbReference type="PANTHER" id="PTHR11088:SF60">
    <property type="entry name" value="TRNA DIMETHYLALLYLTRANSFERASE"/>
    <property type="match status" value="1"/>
</dbReference>
<comment type="similarity">
    <text evidence="3 10 13">Belongs to the IPP transferase family.</text>
</comment>
<dbReference type="InterPro" id="IPR039657">
    <property type="entry name" value="Dimethylallyltransferase"/>
</dbReference>
<comment type="caution">
    <text evidence="10">Lacks conserved residue(s) required for the propagation of feature annotation.</text>
</comment>
<evidence type="ECO:0000256" key="10">
    <source>
        <dbReference type="HAMAP-Rule" id="MF_00185"/>
    </source>
</evidence>
<dbReference type="AlphaFoldDB" id="A0A9D1W2H6"/>